<evidence type="ECO:0000256" key="3">
    <source>
        <dbReference type="ARBA" id="ARBA00023145"/>
    </source>
</evidence>
<accession>A0AA37SKY8</accession>
<feature type="binding site" evidence="5">
    <location>
        <position position="353"/>
    </location>
    <ligand>
        <name>Ca(2+)</name>
        <dbReference type="ChEBI" id="CHEBI:29108"/>
    </ligand>
</feature>
<dbReference type="InterPro" id="IPR014395">
    <property type="entry name" value="Pen/GL7ACA/AHL_acylase"/>
</dbReference>
<dbReference type="Proteomes" id="UP001156666">
    <property type="component" value="Unassembled WGS sequence"/>
</dbReference>
<comment type="cofactor">
    <cofactor evidence="5">
        <name>Ca(2+)</name>
        <dbReference type="ChEBI" id="CHEBI:29108"/>
    </cofactor>
    <text evidence="5">Binds 1 Ca(2+) ion per dimer.</text>
</comment>
<evidence type="ECO:0000256" key="2">
    <source>
        <dbReference type="ARBA" id="ARBA00022801"/>
    </source>
</evidence>
<keyword evidence="5" id="KW-0106">Calcium</keyword>
<dbReference type="InterPro" id="IPR029055">
    <property type="entry name" value="Ntn_hydrolases_N"/>
</dbReference>
<keyword evidence="7" id="KW-1185">Reference proteome</keyword>
<evidence type="ECO:0000256" key="1">
    <source>
        <dbReference type="ARBA" id="ARBA00006586"/>
    </source>
</evidence>
<keyword evidence="2" id="KW-0378">Hydrolase</keyword>
<dbReference type="Gene3D" id="3.60.20.10">
    <property type="entry name" value="Glutamine Phosphoribosylpyrophosphate, subunit 1, domain 1"/>
    <property type="match status" value="1"/>
</dbReference>
<evidence type="ECO:0000313" key="7">
    <source>
        <dbReference type="Proteomes" id="UP001156666"/>
    </source>
</evidence>
<dbReference type="AlphaFoldDB" id="A0AA37SKY8"/>
<dbReference type="InterPro" id="IPR002692">
    <property type="entry name" value="S45"/>
</dbReference>
<dbReference type="Pfam" id="PF01804">
    <property type="entry name" value="Penicil_amidase"/>
    <property type="match status" value="1"/>
</dbReference>
<dbReference type="SUPFAM" id="SSF56235">
    <property type="entry name" value="N-terminal nucleophile aminohydrolases (Ntn hydrolases)"/>
    <property type="match status" value="1"/>
</dbReference>
<organism evidence="6 7">
    <name type="scientific">Portibacter lacus</name>
    <dbReference type="NCBI Taxonomy" id="1099794"/>
    <lineage>
        <taxon>Bacteria</taxon>
        <taxon>Pseudomonadati</taxon>
        <taxon>Bacteroidota</taxon>
        <taxon>Saprospiria</taxon>
        <taxon>Saprospirales</taxon>
        <taxon>Haliscomenobacteraceae</taxon>
        <taxon>Portibacter</taxon>
    </lineage>
</organism>
<dbReference type="GO" id="GO:0046872">
    <property type="term" value="F:metal ion binding"/>
    <property type="evidence" value="ECO:0007669"/>
    <property type="project" value="UniProtKB-KW"/>
</dbReference>
<dbReference type="CDD" id="cd03747">
    <property type="entry name" value="Ntn_PGA_like"/>
    <property type="match status" value="1"/>
</dbReference>
<dbReference type="Gene3D" id="1.10.1400.10">
    <property type="match status" value="1"/>
</dbReference>
<comment type="similarity">
    <text evidence="1">Belongs to the peptidase S45 family.</text>
</comment>
<evidence type="ECO:0000256" key="4">
    <source>
        <dbReference type="PIRSR" id="PIRSR001227-1"/>
    </source>
</evidence>
<dbReference type="GO" id="GO:0016811">
    <property type="term" value="F:hydrolase activity, acting on carbon-nitrogen (but not peptide) bonds, in linear amides"/>
    <property type="evidence" value="ECO:0007669"/>
    <property type="project" value="InterPro"/>
</dbReference>
<evidence type="ECO:0000313" key="6">
    <source>
        <dbReference type="EMBL" id="GLR15782.1"/>
    </source>
</evidence>
<evidence type="ECO:0000256" key="5">
    <source>
        <dbReference type="PIRSR" id="PIRSR001227-2"/>
    </source>
</evidence>
<comment type="caution">
    <text evidence="6">The sequence shown here is derived from an EMBL/GenBank/DDBJ whole genome shotgun (WGS) entry which is preliminary data.</text>
</comment>
<gene>
    <name evidence="6" type="ORF">GCM10007940_03970</name>
</gene>
<dbReference type="PIRSF" id="PIRSF001227">
    <property type="entry name" value="Pen_acylase"/>
    <property type="match status" value="1"/>
</dbReference>
<keyword evidence="5" id="KW-0479">Metal-binding</keyword>
<dbReference type="PANTHER" id="PTHR34218:SF4">
    <property type="entry name" value="ACYL-HOMOSERINE LACTONE ACYLASE QUIP"/>
    <property type="match status" value="1"/>
</dbReference>
<reference evidence="6" key="2">
    <citation type="submission" date="2023-01" db="EMBL/GenBank/DDBJ databases">
        <title>Draft genome sequence of Portibacter lacus strain NBRC 108769.</title>
        <authorList>
            <person name="Sun Q."/>
            <person name="Mori K."/>
        </authorList>
    </citation>
    <scope>NUCLEOTIDE SEQUENCE</scope>
    <source>
        <strain evidence="6">NBRC 108769</strain>
    </source>
</reference>
<proteinExistence type="inferred from homology"/>
<dbReference type="PANTHER" id="PTHR34218">
    <property type="entry name" value="PEPTIDASE S45 PENICILLIN AMIDASE"/>
    <property type="match status" value="1"/>
</dbReference>
<dbReference type="GO" id="GO:0017000">
    <property type="term" value="P:antibiotic biosynthetic process"/>
    <property type="evidence" value="ECO:0007669"/>
    <property type="project" value="InterPro"/>
</dbReference>
<reference evidence="6" key="1">
    <citation type="journal article" date="2014" name="Int. J. Syst. Evol. Microbiol.">
        <title>Complete genome sequence of Corynebacterium casei LMG S-19264T (=DSM 44701T), isolated from a smear-ripened cheese.</title>
        <authorList>
            <consortium name="US DOE Joint Genome Institute (JGI-PGF)"/>
            <person name="Walter F."/>
            <person name="Albersmeier A."/>
            <person name="Kalinowski J."/>
            <person name="Ruckert C."/>
        </authorList>
    </citation>
    <scope>NUCLEOTIDE SEQUENCE</scope>
    <source>
        <strain evidence="6">NBRC 108769</strain>
    </source>
</reference>
<protein>
    <submittedName>
        <fullName evidence="6">Beta-lactam antibiotic acylase</fullName>
    </submittedName>
</protein>
<dbReference type="EMBL" id="BSOH01000001">
    <property type="protein sequence ID" value="GLR15782.1"/>
    <property type="molecule type" value="Genomic_DNA"/>
</dbReference>
<name>A0AA37SKY8_9BACT</name>
<dbReference type="RefSeq" id="WP_235294640.1">
    <property type="nucleotide sequence ID" value="NZ_BSOH01000001.1"/>
</dbReference>
<dbReference type="Gene3D" id="2.30.120.10">
    <property type="match status" value="1"/>
</dbReference>
<keyword evidence="3" id="KW-0865">Zymogen</keyword>
<feature type="binding site" evidence="5">
    <location>
        <position position="350"/>
    </location>
    <ligand>
        <name>Ca(2+)</name>
        <dbReference type="ChEBI" id="CHEBI:29108"/>
    </ligand>
</feature>
<dbReference type="InterPro" id="IPR043147">
    <property type="entry name" value="Penicillin_amidase_A-knob"/>
</dbReference>
<feature type="active site" description="Nucleophile" evidence="4">
    <location>
        <position position="278"/>
    </location>
</feature>
<dbReference type="Gene3D" id="1.10.439.10">
    <property type="entry name" value="Penicillin Amidohydrolase, domain 1"/>
    <property type="match status" value="1"/>
</dbReference>
<dbReference type="InterPro" id="IPR023343">
    <property type="entry name" value="Penicillin_amidase_dom1"/>
</dbReference>
<dbReference type="InterPro" id="IPR043146">
    <property type="entry name" value="Penicillin_amidase_N_B-knob"/>
</dbReference>
<sequence>MRYFKLVISLFLLIATIYLLSNPLNVGERSLPAIGDLINPFSGFWANAEKIENESDEFKAEGLKGNTSIKYDDRHVPHIFAENLSDLMFAQGYAIAKERLWQMDITTRSIEGKTAEILGESALSQDMTLRQKGMARSALLAVESWKKNERGYALVERFSDGINYFIDQLDPADYPLEFKLLGYEPQQWEPYRTALFIKAMAITLNSANNDMATTNALEVLGEEKFYDLYPDRNKKQSPIIEKGNWPSPAVSMNEVITNQINELFESIQRDDHHIFVGSNNFAVGGGKSASGHPVLANDPHLKLTLPSIWIEMHLVCPELNAYGVSLPGVPGIVIGFNEDISWGQTNVGQDVLDFYKMKWVDDEKRQYYIDGEIKDAEIVIEKFDVKGVGEVLDTVIYTEWGPVMKEEGRQTDLAQRWVSLDAPEPGEVDVFVNINQSKDFASFRNALRSFTAPAQNFIFSSKSGDIALSVVGKLPIKSDQQGRFIQDGSLSSSAWKGFIPFDELPMELNPERDFVASANQHSTDNGYPYYYNGGFEDYRGRYINSKLEGMTKVSSADLMNLQLDAYNLKAEEALPILLEELEQTKLSAKEKEVVDRLDDWNYTYTSNSIGASYFEEWWDVFYDMVFDEIVELRKEINVPYPEAFRLIELMEEEPDHWVFDVEDTDEVETLHSIVNQSLKKVGFDTLEVKAWSESRNTEINHLANIPAFASQKISSPGHRNTPNAISKYNGPSWRMVVEMTDPVKGYGIYPGGNSGNPGSQYYDNFVLDWADGQYYELNSSSDPDKIKLAYELTFKPKK</sequence>